<dbReference type="CDD" id="cd21037">
    <property type="entry name" value="MLKL_NTD"/>
    <property type="match status" value="1"/>
</dbReference>
<dbReference type="InterPro" id="IPR011009">
    <property type="entry name" value="Kinase-like_dom_sf"/>
</dbReference>
<proteinExistence type="predicted"/>
<evidence type="ECO:0000259" key="4">
    <source>
        <dbReference type="PROSITE" id="PS50011"/>
    </source>
</evidence>
<dbReference type="InterPro" id="IPR008271">
    <property type="entry name" value="Ser/Thr_kinase_AS"/>
</dbReference>
<dbReference type="Pfam" id="PF07714">
    <property type="entry name" value="PK_Tyr_Ser-Thr"/>
    <property type="match status" value="1"/>
</dbReference>
<dbReference type="SUPFAM" id="SSF56112">
    <property type="entry name" value="Protein kinase-like (PK-like)"/>
    <property type="match status" value="1"/>
</dbReference>
<dbReference type="Pfam" id="PF22215">
    <property type="entry name" value="MLKL_N"/>
    <property type="match status" value="1"/>
</dbReference>
<feature type="domain" description="Protein kinase" evidence="4">
    <location>
        <begin position="186"/>
        <end position="462"/>
    </location>
</feature>
<evidence type="ECO:0000256" key="1">
    <source>
        <dbReference type="ARBA" id="ARBA00022741"/>
    </source>
</evidence>
<comment type="caution">
    <text evidence="5">The sequence shown here is derived from an EMBL/GenBank/DDBJ whole genome shotgun (WGS) entry which is preliminary data.</text>
</comment>
<dbReference type="PANTHER" id="PTHR44329:SF298">
    <property type="entry name" value="MIXED LINEAGE KINASE DOMAIN-LIKE PROTEIN"/>
    <property type="match status" value="1"/>
</dbReference>
<dbReference type="InterPro" id="IPR000719">
    <property type="entry name" value="Prot_kinase_dom"/>
</dbReference>
<dbReference type="SMART" id="SM00220">
    <property type="entry name" value="S_TKc"/>
    <property type="match status" value="1"/>
</dbReference>
<dbReference type="GO" id="GO:0007166">
    <property type="term" value="P:cell surface receptor signaling pathway"/>
    <property type="evidence" value="ECO:0007669"/>
    <property type="project" value="InterPro"/>
</dbReference>
<dbReference type="Proteomes" id="UP001165082">
    <property type="component" value="Unassembled WGS sequence"/>
</dbReference>
<dbReference type="InterPro" id="IPR005046">
    <property type="entry name" value="DUF285"/>
</dbReference>
<evidence type="ECO:0000256" key="2">
    <source>
        <dbReference type="ARBA" id="ARBA00022840"/>
    </source>
</evidence>
<evidence type="ECO:0000313" key="5">
    <source>
        <dbReference type="EMBL" id="GMI12260.1"/>
    </source>
</evidence>
<keyword evidence="2" id="KW-0067">ATP-binding</keyword>
<dbReference type="CDD" id="cd13999">
    <property type="entry name" value="STKc_MAP3K-like"/>
    <property type="match status" value="1"/>
</dbReference>
<reference evidence="5" key="1">
    <citation type="submission" date="2022-07" db="EMBL/GenBank/DDBJ databases">
        <title>Genome analysis of Parmales, a sister group of diatoms, reveals the evolutionary specialization of diatoms from phago-mixotrophs to photoautotrophs.</title>
        <authorList>
            <person name="Ban H."/>
            <person name="Sato S."/>
            <person name="Yoshikawa S."/>
            <person name="Kazumasa Y."/>
            <person name="Nakamura Y."/>
            <person name="Ichinomiya M."/>
            <person name="Saitoh K."/>
            <person name="Sato N."/>
            <person name="Blanc-Mathieu R."/>
            <person name="Endo H."/>
            <person name="Kuwata A."/>
            <person name="Ogata H."/>
        </authorList>
    </citation>
    <scope>NUCLEOTIDE SEQUENCE</scope>
</reference>
<feature type="region of interest" description="Disordered" evidence="3">
    <location>
        <begin position="592"/>
        <end position="617"/>
    </location>
</feature>
<dbReference type="InterPro" id="IPR001245">
    <property type="entry name" value="Ser-Thr/Tyr_kinase_cat_dom"/>
</dbReference>
<dbReference type="Gene3D" id="1.10.510.10">
    <property type="entry name" value="Transferase(Phosphotransferase) domain 1"/>
    <property type="match status" value="1"/>
</dbReference>
<dbReference type="PRINTS" id="PR00109">
    <property type="entry name" value="TYRKINASE"/>
</dbReference>
<dbReference type="AlphaFoldDB" id="A0A9W7KUZ6"/>
<accession>A0A9W7KUZ6</accession>
<dbReference type="OrthoDB" id="203401at2759"/>
<sequence length="808" mass="91149">MEDAANFAAQAILTGGESIPFIGSITKTIGMIMEVAEKKKANDDNMMEVFKACSKISGVLETIKGRRNLPHTIRTSLQSLDELLDSVETLTRKYVKKSYFSKMMSATKHEAQFNDLLAAVKGNASDLNLALSADTHQIASDNAAALQRVEAGQHKMAAKRGYADYEEHDMVTVLSESEINEQKIRYQEDKHFAEGGFGKVWRGDYDGEKVAVKKFDLRGLTEGQRKSIRDDFVSELRILHKLRHPCITYVFGACTSKGDELALVMELVERGDLRGLLDSSGESISKDLRCSILHDVALGMCYLYSLKPTPVMHRDLKSMNVLITVAWRGKVSDFGLAKKDTSNLFSNKSSNSSKGKGLGTARWKAPEQFGMDKPKFNERSDVYSYGIVIWETLTGLVPFHEISNEDLFEAVKMKKMRPSPMPSAKQADSEMTSLMKRCWDQKNEKRPSFEEIVKVTEKHKIAQRSRNRSLDWEKEKEEWKKQQQEEMKAKTSASGFKFTSNGQLKEAAKEWYEDKEKAKGKYGSIEDWNVSEITSLENLFQGRGLEKWNTGKVNNMIMMFSYASKVNVDLTGWDLSKCPEAKRDKMFNGATAMAESNKPKPEGKGGSKPASSRQRAPTLGFKFQSSEQLKKAAKEWAEDEEKALEDYGHISDWDVSLVTNFEELFADAKYFDEDLDRWDMSNATTIYGMFLRANAFNGNISTWKLSNCWRMSNVFCGAYAFDGDIGGWDTSSVTSFNGIFYSARSFNKELDKWNIEKCKDLSRMFHGASAFNQDLSKWTIAEGAKTAEMFLGANAMEEGKKPKGIELK</sequence>
<dbReference type="GO" id="GO:0004674">
    <property type="term" value="F:protein serine/threonine kinase activity"/>
    <property type="evidence" value="ECO:0007669"/>
    <property type="project" value="TreeGrafter"/>
</dbReference>
<protein>
    <recommendedName>
        <fullName evidence="4">Protein kinase domain-containing protein</fullName>
    </recommendedName>
</protein>
<keyword evidence="1" id="KW-0547">Nucleotide-binding</keyword>
<dbReference type="GO" id="GO:0005524">
    <property type="term" value="F:ATP binding"/>
    <property type="evidence" value="ECO:0007669"/>
    <property type="project" value="UniProtKB-KW"/>
</dbReference>
<dbReference type="Pfam" id="PF03382">
    <property type="entry name" value="DUF285"/>
    <property type="match status" value="2"/>
</dbReference>
<gene>
    <name evidence="5" type="ORF">TrRE_jg10178</name>
</gene>
<dbReference type="InterPro" id="IPR059179">
    <property type="entry name" value="MLKL-like_MCAfunc"/>
</dbReference>
<dbReference type="EMBL" id="BRXZ01000467">
    <property type="protein sequence ID" value="GMI12260.1"/>
    <property type="molecule type" value="Genomic_DNA"/>
</dbReference>
<name>A0A9W7KUZ6_9STRA</name>
<organism evidence="5 6">
    <name type="scientific">Triparma retinervis</name>
    <dbReference type="NCBI Taxonomy" id="2557542"/>
    <lineage>
        <taxon>Eukaryota</taxon>
        <taxon>Sar</taxon>
        <taxon>Stramenopiles</taxon>
        <taxon>Ochrophyta</taxon>
        <taxon>Bolidophyceae</taxon>
        <taxon>Parmales</taxon>
        <taxon>Triparmaceae</taxon>
        <taxon>Triparma</taxon>
    </lineage>
</organism>
<evidence type="ECO:0000313" key="6">
    <source>
        <dbReference type="Proteomes" id="UP001165082"/>
    </source>
</evidence>
<dbReference type="InterPro" id="IPR054000">
    <property type="entry name" value="MLKL_N"/>
</dbReference>
<dbReference type="PROSITE" id="PS50011">
    <property type="entry name" value="PROTEIN_KINASE_DOM"/>
    <property type="match status" value="1"/>
</dbReference>
<dbReference type="Gene3D" id="1.20.930.20">
    <property type="entry name" value="Adaptor protein Cbl, N-terminal domain"/>
    <property type="match status" value="1"/>
</dbReference>
<keyword evidence="6" id="KW-1185">Reference proteome</keyword>
<evidence type="ECO:0000256" key="3">
    <source>
        <dbReference type="SAM" id="MobiDB-lite"/>
    </source>
</evidence>
<dbReference type="PANTHER" id="PTHR44329">
    <property type="entry name" value="SERINE/THREONINE-PROTEIN KINASE TNNI3K-RELATED"/>
    <property type="match status" value="1"/>
</dbReference>
<dbReference type="InterPro" id="IPR051681">
    <property type="entry name" value="Ser/Thr_Kinases-Pseudokinases"/>
</dbReference>
<dbReference type="InterPro" id="IPR036537">
    <property type="entry name" value="Adaptor_Cbl_N_dom_sf"/>
</dbReference>
<dbReference type="PROSITE" id="PS00108">
    <property type="entry name" value="PROTEIN_KINASE_ST"/>
    <property type="match status" value="1"/>
</dbReference>